<dbReference type="Pfam" id="PF13472">
    <property type="entry name" value="Lipase_GDSL_2"/>
    <property type="match status" value="1"/>
</dbReference>
<organism evidence="3 4">
    <name type="scientific">Methylophilus aquaticus</name>
    <dbReference type="NCBI Taxonomy" id="1971610"/>
    <lineage>
        <taxon>Bacteria</taxon>
        <taxon>Pseudomonadati</taxon>
        <taxon>Pseudomonadota</taxon>
        <taxon>Betaproteobacteria</taxon>
        <taxon>Nitrosomonadales</taxon>
        <taxon>Methylophilaceae</taxon>
        <taxon>Methylophilus</taxon>
    </lineage>
</organism>
<feature type="domain" description="SGNH hydrolase-type esterase" evidence="2">
    <location>
        <begin position="33"/>
        <end position="190"/>
    </location>
</feature>
<dbReference type="RefSeq" id="WP_306387987.1">
    <property type="nucleotide sequence ID" value="NZ_JAVCAP010000001.1"/>
</dbReference>
<dbReference type="SUPFAM" id="SSF52266">
    <property type="entry name" value="SGNH hydrolase"/>
    <property type="match status" value="1"/>
</dbReference>
<keyword evidence="4" id="KW-1185">Reference proteome</keyword>
<proteinExistence type="predicted"/>
<comment type="caution">
    <text evidence="3">The sequence shown here is derived from an EMBL/GenBank/DDBJ whole genome shotgun (WGS) entry which is preliminary data.</text>
</comment>
<evidence type="ECO:0000256" key="1">
    <source>
        <dbReference type="SAM" id="SignalP"/>
    </source>
</evidence>
<gene>
    <name evidence="3" type="ORF">Q9291_00345</name>
</gene>
<reference evidence="4" key="1">
    <citation type="journal article" date="2019" name="Int. J. Syst. Evol. Microbiol.">
        <title>The Global Catalogue of Microorganisms (GCM) 10K type strain sequencing project: providing services to taxonomists for standard genome sequencing and annotation.</title>
        <authorList>
            <consortium name="The Broad Institute Genomics Platform"/>
            <consortium name="The Broad Institute Genome Sequencing Center for Infectious Disease"/>
            <person name="Wu L."/>
            <person name="Ma J."/>
        </authorList>
    </citation>
    <scope>NUCLEOTIDE SEQUENCE [LARGE SCALE GENOMIC DNA]</scope>
    <source>
        <strain evidence="4">VKM B-3159</strain>
    </source>
</reference>
<dbReference type="CDD" id="cd01822">
    <property type="entry name" value="Lysophospholipase_L1_like"/>
    <property type="match status" value="1"/>
</dbReference>
<evidence type="ECO:0000313" key="3">
    <source>
        <dbReference type="EMBL" id="MDP8566283.1"/>
    </source>
</evidence>
<dbReference type="InterPro" id="IPR013830">
    <property type="entry name" value="SGNH_hydro"/>
</dbReference>
<feature type="chain" id="PRO_5045251901" evidence="1">
    <location>
        <begin position="24"/>
        <end position="216"/>
    </location>
</feature>
<dbReference type="InterPro" id="IPR051532">
    <property type="entry name" value="Ester_Hydrolysis_Enzymes"/>
</dbReference>
<dbReference type="PANTHER" id="PTHR30383">
    <property type="entry name" value="THIOESTERASE 1/PROTEASE 1/LYSOPHOSPHOLIPASE L1"/>
    <property type="match status" value="1"/>
</dbReference>
<dbReference type="EMBL" id="JAVCAP010000001">
    <property type="protein sequence ID" value="MDP8566283.1"/>
    <property type="molecule type" value="Genomic_DNA"/>
</dbReference>
<name>A0ABT9JNW1_9PROT</name>
<dbReference type="PANTHER" id="PTHR30383:SF24">
    <property type="entry name" value="THIOESTERASE 1_PROTEASE 1_LYSOPHOSPHOLIPASE L1"/>
    <property type="match status" value="1"/>
</dbReference>
<keyword evidence="1" id="KW-0732">Signal</keyword>
<evidence type="ECO:0000259" key="2">
    <source>
        <dbReference type="Pfam" id="PF13472"/>
    </source>
</evidence>
<dbReference type="InterPro" id="IPR036514">
    <property type="entry name" value="SGNH_hydro_sf"/>
</dbReference>
<protein>
    <submittedName>
        <fullName evidence="3">Arylesterase</fullName>
    </submittedName>
</protein>
<feature type="signal peptide" evidence="1">
    <location>
        <begin position="1"/>
        <end position="23"/>
    </location>
</feature>
<dbReference type="Proteomes" id="UP001225906">
    <property type="component" value="Unassembled WGS sequence"/>
</dbReference>
<evidence type="ECO:0000313" key="4">
    <source>
        <dbReference type="Proteomes" id="UP001225906"/>
    </source>
</evidence>
<dbReference type="Gene3D" id="3.40.50.1110">
    <property type="entry name" value="SGNH hydrolase"/>
    <property type="match status" value="1"/>
</dbReference>
<accession>A0ABT9JNW1</accession>
<sequence>MVFRFLNLLILLPALLFTNFAMAETTSKQTILIFGDSLSAAYGIPKEKGWVNLMAQRVKDNQLPHEVANASVSGETTAGGLSRLPAALKQFKPSIIVIELGANDGLRGLPTDTMKNNLEKMIQASKQANAQVVLLGMLIPPNYGPKYTNSFKSAFLDLSEKYKTPFIPFFLDGISGHADLVIEDGLHPNVNAQPKLLENVWPTLSAVLKLANKAKN</sequence>